<evidence type="ECO:0000256" key="3">
    <source>
        <dbReference type="ARBA" id="ARBA00022729"/>
    </source>
</evidence>
<accession>A0A2Z7CLB7</accession>
<dbReference type="InterPro" id="IPR017853">
    <property type="entry name" value="GH"/>
</dbReference>
<dbReference type="EC" id="3.2.1.51" evidence="2"/>
<dbReference type="SUPFAM" id="SSF49785">
    <property type="entry name" value="Galactose-binding domain-like"/>
    <property type="match status" value="1"/>
</dbReference>
<proteinExistence type="inferred from homology"/>
<evidence type="ECO:0000256" key="5">
    <source>
        <dbReference type="ARBA" id="ARBA00023295"/>
    </source>
</evidence>
<dbReference type="Proteomes" id="UP000250235">
    <property type="component" value="Unassembled WGS sequence"/>
</dbReference>
<dbReference type="AlphaFoldDB" id="A0A2Z7CLB7"/>
<keyword evidence="8" id="KW-1185">Reference proteome</keyword>
<evidence type="ECO:0000256" key="1">
    <source>
        <dbReference type="ARBA" id="ARBA00007951"/>
    </source>
</evidence>
<dbReference type="PANTHER" id="PTHR10030:SF27">
    <property type="entry name" value="ALPHA-L-FUCOSIDASE 1"/>
    <property type="match status" value="1"/>
</dbReference>
<evidence type="ECO:0000313" key="8">
    <source>
        <dbReference type="Proteomes" id="UP000250235"/>
    </source>
</evidence>
<dbReference type="GO" id="GO:0006004">
    <property type="term" value="P:fucose metabolic process"/>
    <property type="evidence" value="ECO:0007669"/>
    <property type="project" value="TreeGrafter"/>
</dbReference>
<evidence type="ECO:0000256" key="2">
    <source>
        <dbReference type="ARBA" id="ARBA00012662"/>
    </source>
</evidence>
<protein>
    <recommendedName>
        <fullName evidence="2">alpha-L-fucosidase</fullName>
        <ecNumber evidence="2">3.2.1.51</ecNumber>
    </recommendedName>
</protein>
<dbReference type="OrthoDB" id="6039950at2759"/>
<sequence length="530" mass="59755">MFMKSVADFGNERAFTGTLNFPQSVSSRYVVLIILSITVCFQQSKSSVSNSVYSRPTLPPIPVLPIPTSRQISWQLSEMAMFFHFGPNTFTDSEWGTGQADPSVFNPTAFNATQWVAVAKDTGFSRVILTVKHHDGFCLWPSEYTDYSVKSTSWKNGTGDVVKELAHAARIAGLELGLYLSPWDRHEPCYGNTLEYNEYYMGQMTELLTWYGDIKEIWLDGAKGENEKDMEYFFNSWFSLIHQLQPEAIIFSDDGPDSRWIGDEAGVARTTCWSLFNRSAIKIGQTATDYLGEGDPEGPDWVPAECDVSIRAGWFWHASEAPKSALTLLDIYYTSAGRNCLFLLNVPPNSSGLISPEDIKVLQEFAEIRNSIFSHNLAKRSLVWASNTRGGPSSTYGAQLVLEDGIYSYWAPDKAQSDWELFFEFQEDVTFNVLLIQEPIQMGQRVKEFRFLFLNEKGEWEEITRGTTVGYKRLLLFPSVTSRHLKLEIVRSRGDPLISYVGLYVDRFSTVGHVSLVSSRSPLNGSASSY</sequence>
<gene>
    <name evidence="7" type="ORF">F511_32259</name>
</gene>
<evidence type="ECO:0000259" key="6">
    <source>
        <dbReference type="Pfam" id="PF01120"/>
    </source>
</evidence>
<dbReference type="SMART" id="SM00812">
    <property type="entry name" value="Alpha_L_fucos"/>
    <property type="match status" value="1"/>
</dbReference>
<dbReference type="InterPro" id="IPR000933">
    <property type="entry name" value="Glyco_hydro_29"/>
</dbReference>
<organism evidence="7 8">
    <name type="scientific">Dorcoceras hygrometricum</name>
    <dbReference type="NCBI Taxonomy" id="472368"/>
    <lineage>
        <taxon>Eukaryota</taxon>
        <taxon>Viridiplantae</taxon>
        <taxon>Streptophyta</taxon>
        <taxon>Embryophyta</taxon>
        <taxon>Tracheophyta</taxon>
        <taxon>Spermatophyta</taxon>
        <taxon>Magnoliopsida</taxon>
        <taxon>eudicotyledons</taxon>
        <taxon>Gunneridae</taxon>
        <taxon>Pentapetalae</taxon>
        <taxon>asterids</taxon>
        <taxon>lamiids</taxon>
        <taxon>Lamiales</taxon>
        <taxon>Gesneriaceae</taxon>
        <taxon>Didymocarpoideae</taxon>
        <taxon>Trichosporeae</taxon>
        <taxon>Loxocarpinae</taxon>
        <taxon>Dorcoceras</taxon>
    </lineage>
</organism>
<dbReference type="Gene3D" id="2.60.120.260">
    <property type="entry name" value="Galactose-binding domain-like"/>
    <property type="match status" value="1"/>
</dbReference>
<reference evidence="7 8" key="1">
    <citation type="journal article" date="2015" name="Proc. Natl. Acad. Sci. U.S.A.">
        <title>The resurrection genome of Boea hygrometrica: A blueprint for survival of dehydration.</title>
        <authorList>
            <person name="Xiao L."/>
            <person name="Yang G."/>
            <person name="Zhang L."/>
            <person name="Yang X."/>
            <person name="Zhao S."/>
            <person name="Ji Z."/>
            <person name="Zhou Q."/>
            <person name="Hu M."/>
            <person name="Wang Y."/>
            <person name="Chen M."/>
            <person name="Xu Y."/>
            <person name="Jin H."/>
            <person name="Xiao X."/>
            <person name="Hu G."/>
            <person name="Bao F."/>
            <person name="Hu Y."/>
            <person name="Wan P."/>
            <person name="Li L."/>
            <person name="Deng X."/>
            <person name="Kuang T."/>
            <person name="Xiang C."/>
            <person name="Zhu J.K."/>
            <person name="Oliver M.J."/>
            <person name="He Y."/>
        </authorList>
    </citation>
    <scope>NUCLEOTIDE SEQUENCE [LARGE SCALE GENOMIC DNA]</scope>
    <source>
        <strain evidence="8">cv. XS01</strain>
    </source>
</reference>
<dbReference type="Gene3D" id="3.20.20.80">
    <property type="entry name" value="Glycosidases"/>
    <property type="match status" value="1"/>
</dbReference>
<dbReference type="PANTHER" id="PTHR10030">
    <property type="entry name" value="ALPHA-L-FUCOSIDASE"/>
    <property type="match status" value="1"/>
</dbReference>
<evidence type="ECO:0000313" key="7">
    <source>
        <dbReference type="EMBL" id="KZV47553.1"/>
    </source>
</evidence>
<dbReference type="InterPro" id="IPR008979">
    <property type="entry name" value="Galactose-bd-like_sf"/>
</dbReference>
<dbReference type="GO" id="GO:0004560">
    <property type="term" value="F:alpha-L-fucosidase activity"/>
    <property type="evidence" value="ECO:0007669"/>
    <property type="project" value="UniProtKB-EC"/>
</dbReference>
<evidence type="ECO:0000256" key="4">
    <source>
        <dbReference type="ARBA" id="ARBA00022801"/>
    </source>
</evidence>
<dbReference type="GO" id="GO:0005764">
    <property type="term" value="C:lysosome"/>
    <property type="evidence" value="ECO:0007669"/>
    <property type="project" value="TreeGrafter"/>
</dbReference>
<dbReference type="GO" id="GO:0016139">
    <property type="term" value="P:glycoside catabolic process"/>
    <property type="evidence" value="ECO:0007669"/>
    <property type="project" value="TreeGrafter"/>
</dbReference>
<name>A0A2Z7CLB7_9LAMI</name>
<dbReference type="InterPro" id="IPR057739">
    <property type="entry name" value="Glyco_hydro_29_N"/>
</dbReference>
<keyword evidence="4" id="KW-0378">Hydrolase</keyword>
<keyword evidence="5" id="KW-0326">Glycosidase</keyword>
<dbReference type="FunFam" id="3.20.20.80:FF:000052">
    <property type="entry name" value="Putative alpha-L-fucosidase 1"/>
    <property type="match status" value="1"/>
</dbReference>
<dbReference type="SUPFAM" id="SSF51445">
    <property type="entry name" value="(Trans)glycosidases"/>
    <property type="match status" value="1"/>
</dbReference>
<dbReference type="EMBL" id="KQ995262">
    <property type="protein sequence ID" value="KZV47553.1"/>
    <property type="molecule type" value="Genomic_DNA"/>
</dbReference>
<feature type="domain" description="Glycoside hydrolase family 29 N-terminal" evidence="6">
    <location>
        <begin position="103"/>
        <end position="366"/>
    </location>
</feature>
<keyword evidence="3" id="KW-0732">Signal</keyword>
<comment type="similarity">
    <text evidence="1">Belongs to the glycosyl hydrolase 29 family.</text>
</comment>
<dbReference type="Pfam" id="PF01120">
    <property type="entry name" value="Alpha_L_fucos"/>
    <property type="match status" value="1"/>
</dbReference>